<feature type="coiled-coil region" evidence="1">
    <location>
        <begin position="308"/>
        <end position="409"/>
    </location>
</feature>
<organism evidence="2 3">
    <name type="scientific">Tritrichomonas musculus</name>
    <dbReference type="NCBI Taxonomy" id="1915356"/>
    <lineage>
        <taxon>Eukaryota</taxon>
        <taxon>Metamonada</taxon>
        <taxon>Parabasalia</taxon>
        <taxon>Tritrichomonadida</taxon>
        <taxon>Tritrichomonadidae</taxon>
        <taxon>Tritrichomonas</taxon>
    </lineage>
</organism>
<evidence type="ECO:0000313" key="2">
    <source>
        <dbReference type="EMBL" id="KAK8838476.1"/>
    </source>
</evidence>
<gene>
    <name evidence="2" type="ORF">M9Y10_033103</name>
</gene>
<evidence type="ECO:0008006" key="4">
    <source>
        <dbReference type="Google" id="ProtNLM"/>
    </source>
</evidence>
<evidence type="ECO:0000256" key="1">
    <source>
        <dbReference type="SAM" id="Coils"/>
    </source>
</evidence>
<feature type="coiled-coil region" evidence="1">
    <location>
        <begin position="7"/>
        <end position="111"/>
    </location>
</feature>
<accession>A0ABR2GXW7</accession>
<feature type="coiled-coil region" evidence="1">
    <location>
        <begin position="150"/>
        <end position="262"/>
    </location>
</feature>
<comment type="caution">
    <text evidence="2">The sequence shown here is derived from an EMBL/GenBank/DDBJ whole genome shotgun (WGS) entry which is preliminary data.</text>
</comment>
<protein>
    <recommendedName>
        <fullName evidence="4">Viral A-type inclusion protein</fullName>
    </recommendedName>
</protein>
<evidence type="ECO:0000313" key="3">
    <source>
        <dbReference type="Proteomes" id="UP001470230"/>
    </source>
</evidence>
<dbReference type="EMBL" id="JAPFFF010000055">
    <property type="protein sequence ID" value="KAK8838476.1"/>
    <property type="molecule type" value="Genomic_DNA"/>
</dbReference>
<feature type="coiled-coil region" evidence="1">
    <location>
        <begin position="494"/>
        <end position="563"/>
    </location>
</feature>
<dbReference type="Proteomes" id="UP001470230">
    <property type="component" value="Unassembled WGS sequence"/>
</dbReference>
<reference evidence="2 3" key="1">
    <citation type="submission" date="2024-04" db="EMBL/GenBank/DDBJ databases">
        <title>Tritrichomonas musculus Genome.</title>
        <authorList>
            <person name="Alves-Ferreira E."/>
            <person name="Grigg M."/>
            <person name="Lorenzi H."/>
            <person name="Galac M."/>
        </authorList>
    </citation>
    <scope>NUCLEOTIDE SEQUENCE [LARGE SCALE GENOMIC DNA]</scope>
    <source>
        <strain evidence="2 3">EAF2021</strain>
    </source>
</reference>
<proteinExistence type="predicted"/>
<name>A0ABR2GXW7_9EUKA</name>
<keyword evidence="1" id="KW-0175">Coiled coil</keyword>
<keyword evidence="3" id="KW-1185">Reference proteome</keyword>
<sequence length="571" mass="67386">MISFADFLALKEEKMKLEREGLRLKNEIFQLKEIKEHILPMKTFLIDKYKEQNQEKDEKIASLESTISILRNQITIKSKVNTNNNQLLQQNQELKEEICSLKAQYKQIEEEYSAKRKQTDVEIQNLKTILSQSFSQQNTTNESDEIIKKNNKLNTVVEMLSRKYKSLKIKCDLKIEELTQQNKEKEAEIQSLREIVDMKETKIKSLEDEISKLKSEHFSNETNNLEKINELNRQIQEFKAKINELVQKNEENETKIKSLQEIKTDFVQFKNTLKINELNIEKTEISQNKSTIFKSENHEKDDKTNQQIQALKTENDCSKRVIQSTQENNLQNQSNDNEMQPNQNLCKKSNKTQAKNLESQIKKQNKEIKNKEKMIDELKMIINMNQDKINRMETEIFSLSKQLEIYQKNNEQISDFIQSYKKQNLELIKMAFVNIQKTNHSLKSEIDQLDLPEKVEEEKKNNFVDELRMEMNDLPKLEILQNNDIISNETNNKLLKIKKNNINLKNKNNKLKEIVKKLIGENDKNQSIIANLNEEMKDKNKKINELNNQISALISKKDDENEDSINEEISH</sequence>